<dbReference type="EMBL" id="LLXH01011139">
    <property type="protein sequence ID" value="PKC50064.1"/>
    <property type="molecule type" value="Genomic_DNA"/>
</dbReference>
<dbReference type="AlphaFoldDB" id="A0A2N0QG92"/>
<gene>
    <name evidence="2" type="ORF">RhiirA1_487509</name>
</gene>
<protein>
    <recommendedName>
        <fullName evidence="1">Fe/B12 periplasmic-binding domain-containing protein</fullName>
    </recommendedName>
</protein>
<dbReference type="PROSITE" id="PS50983">
    <property type="entry name" value="FE_B12_PBP"/>
    <property type="match status" value="1"/>
</dbReference>
<organism evidence="2 3">
    <name type="scientific">Rhizophagus irregularis</name>
    <dbReference type="NCBI Taxonomy" id="588596"/>
    <lineage>
        <taxon>Eukaryota</taxon>
        <taxon>Fungi</taxon>
        <taxon>Fungi incertae sedis</taxon>
        <taxon>Mucoromycota</taxon>
        <taxon>Glomeromycotina</taxon>
        <taxon>Glomeromycetes</taxon>
        <taxon>Glomerales</taxon>
        <taxon>Glomeraceae</taxon>
        <taxon>Rhizophagus</taxon>
    </lineage>
</organism>
<dbReference type="SUPFAM" id="SSF53328">
    <property type="entry name" value="Formyltransferase"/>
    <property type="match status" value="1"/>
</dbReference>
<reference evidence="2 3" key="1">
    <citation type="submission" date="2017-10" db="EMBL/GenBank/DDBJ databases">
        <title>Extensive intraspecific genome diversity in a model arbuscular mycorrhizal fungus.</title>
        <authorList>
            <person name="Chen E.C.H."/>
            <person name="Morin E."/>
            <person name="Baudet D."/>
            <person name="Noel J."/>
            <person name="Ndikumana S."/>
            <person name="Charron P."/>
            <person name="St-Onge C."/>
            <person name="Giorgi J."/>
            <person name="Grigoriev I.V."/>
            <person name="Roux C."/>
            <person name="Martin F.M."/>
            <person name="Corradi N."/>
        </authorList>
    </citation>
    <scope>NUCLEOTIDE SEQUENCE [LARGE SCALE GENOMIC DNA]</scope>
    <source>
        <strain evidence="2 3">A1</strain>
    </source>
</reference>
<evidence type="ECO:0000259" key="1">
    <source>
        <dbReference type="PROSITE" id="PS50983"/>
    </source>
</evidence>
<reference evidence="2 3" key="2">
    <citation type="submission" date="2017-10" db="EMBL/GenBank/DDBJ databases">
        <title>Genome analyses suggest a sexual origin of heterokaryosis in a supposedly ancient asexual fungus.</title>
        <authorList>
            <person name="Corradi N."/>
            <person name="Sedzielewska K."/>
            <person name="Noel J."/>
            <person name="Charron P."/>
            <person name="Farinelli L."/>
            <person name="Marton T."/>
            <person name="Kruger M."/>
            <person name="Pelin A."/>
            <person name="Brachmann A."/>
            <person name="Corradi N."/>
        </authorList>
    </citation>
    <scope>NUCLEOTIDE SEQUENCE [LARGE SCALE GENOMIC DNA]</scope>
    <source>
        <strain evidence="2 3">A1</strain>
    </source>
</reference>
<comment type="caution">
    <text evidence="2">The sequence shown here is derived from an EMBL/GenBank/DDBJ whole genome shotgun (WGS) entry which is preliminary data.</text>
</comment>
<dbReference type="InterPro" id="IPR002491">
    <property type="entry name" value="ABC_transptr_periplasmic_BD"/>
</dbReference>
<dbReference type="VEuPathDB" id="FungiDB:RhiirA1_487509"/>
<dbReference type="InterPro" id="IPR036477">
    <property type="entry name" value="Formyl_transf_N_sf"/>
</dbReference>
<evidence type="ECO:0000313" key="2">
    <source>
        <dbReference type="EMBL" id="PKC50064.1"/>
    </source>
</evidence>
<evidence type="ECO:0000313" key="3">
    <source>
        <dbReference type="Proteomes" id="UP000232688"/>
    </source>
</evidence>
<sequence>MLKGWDFISELRVIYITINSINVLDSLIDSSINIVGVIENSKYVNNVSSKIEEYCYMNEIPYYLMNEGCNDSIVDWLTNLKPDLIVVNQ</sequence>
<dbReference type="Proteomes" id="UP000232688">
    <property type="component" value="Unassembled WGS sequence"/>
</dbReference>
<accession>A0A2N0QG92</accession>
<feature type="domain" description="Fe/B12 periplasmic-binding" evidence="1">
    <location>
        <begin position="12"/>
        <end position="89"/>
    </location>
</feature>
<feature type="non-terminal residue" evidence="2">
    <location>
        <position position="89"/>
    </location>
</feature>
<dbReference type="Gene3D" id="3.40.50.12230">
    <property type="match status" value="1"/>
</dbReference>
<proteinExistence type="predicted"/>
<name>A0A2N0QG92_9GLOM</name>